<gene>
    <name evidence="4" type="ORF">PG986_002331</name>
</gene>
<feature type="compositionally biased region" description="Low complexity" evidence="1">
    <location>
        <begin position="247"/>
        <end position="259"/>
    </location>
</feature>
<dbReference type="PANTHER" id="PTHR45614">
    <property type="entry name" value="MYB PROTEIN-RELATED"/>
    <property type="match status" value="1"/>
</dbReference>
<dbReference type="Pfam" id="PF00249">
    <property type="entry name" value="Myb_DNA-binding"/>
    <property type="match status" value="1"/>
</dbReference>
<dbReference type="GeneID" id="92071615"/>
<dbReference type="SUPFAM" id="SSF46689">
    <property type="entry name" value="Homeodomain-like"/>
    <property type="match status" value="2"/>
</dbReference>
<feature type="compositionally biased region" description="Pro residues" evidence="1">
    <location>
        <begin position="191"/>
        <end position="202"/>
    </location>
</feature>
<sequence length="397" mass="44097">MNSPPRMDMEAWEPQKPQRHHHQQPHYHHQARQRQRPPRPRHQQRQCLPPPPSAARARNGGGGILRNTGAWHPSEDERLLAAVAQHGGRWTVVADRVGTRTGDQCAKRWKENVNPELDHSPWTPEEAFPPHRFPRQKEERLLSLVEAYGHAWKLIANNFLEARPPLALKNRYSLLMRRFMRQERLCKQQPPQQPPPPPPPPQQQHRRPPREQTDQEEKLQQQQQQQQQQRQPLQAVIVDGGGGVNMAPGTTEPEAAATGWRGSDDMISQLATWGERNVMWQPQPSLLVGDGDLDPVPSATAANDRVKVDEIAAASGLLPDLVQGSSSSGCGGGGAGTPPGSGDGDGDRGGGGVEYAVTCRRDKLKTLVNHLLDVAMLESRGRAAEDDKVTVSLRFKV</sequence>
<evidence type="ECO:0000256" key="1">
    <source>
        <dbReference type="SAM" id="MobiDB-lite"/>
    </source>
</evidence>
<dbReference type="EMBL" id="JAQQWE010000001">
    <property type="protein sequence ID" value="KAK7968054.1"/>
    <property type="molecule type" value="Genomic_DNA"/>
</dbReference>
<dbReference type="SMART" id="SM00717">
    <property type="entry name" value="SANT"/>
    <property type="match status" value="2"/>
</dbReference>
<accession>A0ABR1QZK2</accession>
<reference evidence="4 5" key="1">
    <citation type="submission" date="2023-01" db="EMBL/GenBank/DDBJ databases">
        <title>Analysis of 21 Apiospora genomes using comparative genomics revels a genus with tremendous synthesis potential of carbohydrate active enzymes and secondary metabolites.</title>
        <authorList>
            <person name="Sorensen T."/>
        </authorList>
    </citation>
    <scope>NUCLEOTIDE SEQUENCE [LARGE SCALE GENOMIC DNA]</scope>
    <source>
        <strain evidence="4 5">CBS 24483</strain>
    </source>
</reference>
<feature type="region of interest" description="Disordered" evidence="1">
    <location>
        <begin position="185"/>
        <end position="262"/>
    </location>
</feature>
<feature type="domain" description="Myb-like" evidence="2">
    <location>
        <begin position="69"/>
        <end position="113"/>
    </location>
</feature>
<proteinExistence type="predicted"/>
<dbReference type="InterPro" id="IPR001005">
    <property type="entry name" value="SANT/Myb"/>
</dbReference>
<feature type="domain" description="HTH myb-type" evidence="3">
    <location>
        <begin position="66"/>
        <end position="117"/>
    </location>
</feature>
<dbReference type="Gene3D" id="1.10.10.60">
    <property type="entry name" value="Homeodomain-like"/>
    <property type="match status" value="2"/>
</dbReference>
<evidence type="ECO:0000259" key="2">
    <source>
        <dbReference type="PROSITE" id="PS50090"/>
    </source>
</evidence>
<comment type="caution">
    <text evidence="4">The sequence shown here is derived from an EMBL/GenBank/DDBJ whole genome shotgun (WGS) entry which is preliminary data.</text>
</comment>
<dbReference type="InterPro" id="IPR009057">
    <property type="entry name" value="Homeodomain-like_sf"/>
</dbReference>
<evidence type="ECO:0000313" key="5">
    <source>
        <dbReference type="Proteomes" id="UP001391051"/>
    </source>
</evidence>
<keyword evidence="5" id="KW-1185">Reference proteome</keyword>
<dbReference type="Proteomes" id="UP001391051">
    <property type="component" value="Unassembled WGS sequence"/>
</dbReference>
<feature type="region of interest" description="Disordered" evidence="1">
    <location>
        <begin position="1"/>
        <end position="70"/>
    </location>
</feature>
<dbReference type="PROSITE" id="PS51294">
    <property type="entry name" value="HTH_MYB"/>
    <property type="match status" value="1"/>
</dbReference>
<protein>
    <submittedName>
        <fullName evidence="4">Uncharacterized protein</fullName>
    </submittedName>
</protein>
<feature type="compositionally biased region" description="Gly residues" evidence="1">
    <location>
        <begin position="329"/>
        <end position="350"/>
    </location>
</feature>
<name>A0ABR1QZK2_9PEZI</name>
<feature type="compositionally biased region" description="Low complexity" evidence="1">
    <location>
        <begin position="220"/>
        <end position="231"/>
    </location>
</feature>
<feature type="region of interest" description="Disordered" evidence="1">
    <location>
        <begin position="323"/>
        <end position="350"/>
    </location>
</feature>
<dbReference type="RefSeq" id="XP_066707446.1">
    <property type="nucleotide sequence ID" value="XM_066838553.1"/>
</dbReference>
<organism evidence="4 5">
    <name type="scientific">Apiospora aurea</name>
    <dbReference type="NCBI Taxonomy" id="335848"/>
    <lineage>
        <taxon>Eukaryota</taxon>
        <taxon>Fungi</taxon>
        <taxon>Dikarya</taxon>
        <taxon>Ascomycota</taxon>
        <taxon>Pezizomycotina</taxon>
        <taxon>Sordariomycetes</taxon>
        <taxon>Xylariomycetidae</taxon>
        <taxon>Amphisphaeriales</taxon>
        <taxon>Apiosporaceae</taxon>
        <taxon>Apiospora</taxon>
    </lineage>
</organism>
<evidence type="ECO:0000313" key="4">
    <source>
        <dbReference type="EMBL" id="KAK7968054.1"/>
    </source>
</evidence>
<feature type="compositionally biased region" description="Basic residues" evidence="1">
    <location>
        <begin position="17"/>
        <end position="44"/>
    </location>
</feature>
<feature type="compositionally biased region" description="Basic and acidic residues" evidence="1">
    <location>
        <begin position="209"/>
        <end position="219"/>
    </location>
</feature>
<dbReference type="InterPro" id="IPR050560">
    <property type="entry name" value="MYB_TF"/>
</dbReference>
<dbReference type="InterPro" id="IPR017930">
    <property type="entry name" value="Myb_dom"/>
</dbReference>
<dbReference type="PROSITE" id="PS50090">
    <property type="entry name" value="MYB_LIKE"/>
    <property type="match status" value="1"/>
</dbReference>
<dbReference type="CDD" id="cd00167">
    <property type="entry name" value="SANT"/>
    <property type="match status" value="1"/>
</dbReference>
<evidence type="ECO:0000259" key="3">
    <source>
        <dbReference type="PROSITE" id="PS51294"/>
    </source>
</evidence>